<feature type="compositionally biased region" description="Basic and acidic residues" evidence="1">
    <location>
        <begin position="100"/>
        <end position="111"/>
    </location>
</feature>
<accession>A0A4U1FG30</accession>
<protein>
    <submittedName>
        <fullName evidence="2">Uncharacterized protein</fullName>
    </submittedName>
</protein>
<evidence type="ECO:0000256" key="1">
    <source>
        <dbReference type="SAM" id="MobiDB-lite"/>
    </source>
</evidence>
<dbReference type="PANTHER" id="PTHR38654">
    <property type="entry name" value="BUCKY BALL-RELATED"/>
    <property type="match status" value="1"/>
</dbReference>
<name>A0A4U1FG30_MONMO</name>
<dbReference type="Proteomes" id="UP000308365">
    <property type="component" value="Unassembled WGS sequence"/>
</dbReference>
<evidence type="ECO:0000313" key="2">
    <source>
        <dbReference type="EMBL" id="TKC48733.1"/>
    </source>
</evidence>
<dbReference type="InterPro" id="IPR053309">
    <property type="entry name" value="Balbiani_Body_Formation"/>
</dbReference>
<sequence>MNSSGNNENFEGSNSRPFFYVHPMAQQPLLGPWYRNPAYNPICVPGAGFTKMKMKDTETETEPQQAENLNDKRDVHSESNSRDLGRVTSIPANTFSPENVGEKKEFNKVDEGIQYDMRNGAE</sequence>
<organism evidence="2 3">
    <name type="scientific">Monodon monoceros</name>
    <name type="common">Narwhal</name>
    <name type="synonym">Ceratodon monodon</name>
    <dbReference type="NCBI Taxonomy" id="40151"/>
    <lineage>
        <taxon>Eukaryota</taxon>
        <taxon>Metazoa</taxon>
        <taxon>Chordata</taxon>
        <taxon>Craniata</taxon>
        <taxon>Vertebrata</taxon>
        <taxon>Euteleostomi</taxon>
        <taxon>Mammalia</taxon>
        <taxon>Eutheria</taxon>
        <taxon>Laurasiatheria</taxon>
        <taxon>Artiodactyla</taxon>
        <taxon>Whippomorpha</taxon>
        <taxon>Cetacea</taxon>
        <taxon>Odontoceti</taxon>
        <taxon>Monodontidae</taxon>
        <taxon>Monodon</taxon>
    </lineage>
</organism>
<comment type="caution">
    <text evidence="2">The sequence shown here is derived from an EMBL/GenBank/DDBJ whole genome shotgun (WGS) entry which is preliminary data.</text>
</comment>
<dbReference type="PANTHER" id="PTHR38654:SF1">
    <property type="entry name" value="BUCKY BALL"/>
    <property type="match status" value="1"/>
</dbReference>
<feature type="compositionally biased region" description="Basic and acidic residues" evidence="1">
    <location>
        <begin position="69"/>
        <end position="85"/>
    </location>
</feature>
<evidence type="ECO:0000313" key="3">
    <source>
        <dbReference type="Proteomes" id="UP000308365"/>
    </source>
</evidence>
<dbReference type="AlphaFoldDB" id="A0A4U1FG30"/>
<dbReference type="EMBL" id="RWIC01000146">
    <property type="protein sequence ID" value="TKC48733.1"/>
    <property type="molecule type" value="Genomic_DNA"/>
</dbReference>
<proteinExistence type="predicted"/>
<gene>
    <name evidence="2" type="ORF">EI555_019785</name>
</gene>
<feature type="region of interest" description="Disordered" evidence="1">
    <location>
        <begin position="54"/>
        <end position="122"/>
    </location>
</feature>
<reference evidence="3" key="1">
    <citation type="journal article" date="2019" name="IScience">
        <title>Narwhal Genome Reveals Long-Term Low Genetic Diversity despite Current Large Abundance Size.</title>
        <authorList>
            <person name="Westbury M.V."/>
            <person name="Petersen B."/>
            <person name="Garde E."/>
            <person name="Heide-Jorgensen M.P."/>
            <person name="Lorenzen E.D."/>
        </authorList>
    </citation>
    <scope>NUCLEOTIDE SEQUENCE [LARGE SCALE GENOMIC DNA]</scope>
</reference>